<dbReference type="Proteomes" id="UP000092950">
    <property type="component" value="Chromosome"/>
</dbReference>
<protein>
    <submittedName>
        <fullName evidence="2">Uncharacterized protein</fullName>
    </submittedName>
</protein>
<evidence type="ECO:0000313" key="3">
    <source>
        <dbReference type="Proteomes" id="UP000053096"/>
    </source>
</evidence>
<accession>A0A0M7BZP2</accession>
<evidence type="ECO:0000313" key="1">
    <source>
        <dbReference type="EMBL" id="ANY16597.1"/>
    </source>
</evidence>
<accession>A0A0J6CDN9</accession>
<keyword evidence="4" id="KW-1185">Reference proteome</keyword>
<evidence type="ECO:0000313" key="4">
    <source>
        <dbReference type="Proteomes" id="UP000092950"/>
    </source>
</evidence>
<reference evidence="2 3" key="1">
    <citation type="submission" date="2015-09" db="EMBL/GenBank/DDBJ databases">
        <authorList>
            <person name="Jackson K.R."/>
            <person name="Lunt B.L."/>
            <person name="Fisher J.N.B."/>
            <person name="Gardner A.V."/>
            <person name="Bailey M.E."/>
            <person name="Deus L.M."/>
            <person name="Earl A.S."/>
            <person name="Gibby P.D."/>
            <person name="Hartmann K.A."/>
            <person name="Liu J.E."/>
            <person name="Manci A.M."/>
            <person name="Nielsen D.A."/>
            <person name="Solomon M.B."/>
            <person name="Breakwell D.P."/>
            <person name="Burnett S.H."/>
            <person name="Grose J.H."/>
        </authorList>
    </citation>
    <scope>NUCLEOTIDE SEQUENCE [LARGE SCALE GENOMIC DNA]</scope>
    <source>
        <strain evidence="2 3">2789STDY5608636</strain>
    </source>
</reference>
<gene>
    <name evidence="1" type="ORF">BBN53_12245</name>
    <name evidence="2" type="ORF">ERS370011_00108</name>
</gene>
<dbReference type="EMBL" id="CP016440">
    <property type="protein sequence ID" value="ANY16597.1"/>
    <property type="molecule type" value="Genomic_DNA"/>
</dbReference>
<dbReference type="Proteomes" id="UP000053096">
    <property type="component" value="Unassembled WGS sequence"/>
</dbReference>
<proteinExistence type="predicted"/>
<reference evidence="1 4" key="2">
    <citation type="submission" date="2016-07" db="EMBL/GenBank/DDBJ databases">
        <title>Complete genome sequences of Bordetella pseudohinzii.</title>
        <authorList>
            <person name="Spilker T."/>
            <person name="Darrah R."/>
            <person name="LiPuma J.J."/>
        </authorList>
    </citation>
    <scope>NUCLEOTIDE SEQUENCE [LARGE SCALE GENOMIC DNA]</scope>
    <source>
        <strain evidence="1 4">HI4681</strain>
    </source>
</reference>
<evidence type="ECO:0000313" key="2">
    <source>
        <dbReference type="EMBL" id="CUI31543.1"/>
    </source>
</evidence>
<name>A0A0J6CDN9_9BORD</name>
<dbReference type="OrthoDB" id="7864106at2"/>
<dbReference type="RefSeq" id="WP_048025733.1">
    <property type="nucleotide sequence ID" value="NZ_CAJGUP010000224.1"/>
</dbReference>
<sequence length="108" mass="12333">MATFEQFLESLDKDIIEYAEHSWSALRQAATADARAFVQKSRQDLERWSRLLALGELSRDDFDWLVRSKRDLAELMSLKQKGLAKVALDQFVNGLIALIVSAAFKVFL</sequence>
<organism evidence="2 3">
    <name type="scientific">Bordetella pseudohinzii</name>
    <dbReference type="NCBI Taxonomy" id="1331258"/>
    <lineage>
        <taxon>Bacteria</taxon>
        <taxon>Pseudomonadati</taxon>
        <taxon>Pseudomonadota</taxon>
        <taxon>Betaproteobacteria</taxon>
        <taxon>Burkholderiales</taxon>
        <taxon>Alcaligenaceae</taxon>
        <taxon>Bordetella</taxon>
    </lineage>
</organism>
<dbReference type="KEGG" id="bpdz:BBN53_12245"/>
<dbReference type="AlphaFoldDB" id="A0A0J6CDN9"/>
<dbReference type="EMBL" id="CYTV01000001">
    <property type="protein sequence ID" value="CUI31543.1"/>
    <property type="molecule type" value="Genomic_DNA"/>
</dbReference>